<dbReference type="Proteomes" id="UP000307808">
    <property type="component" value="Unassembled WGS sequence"/>
</dbReference>
<name>A0A4U2YPE6_9ACTN</name>
<dbReference type="PRINTS" id="PR00035">
    <property type="entry name" value="HTHGNTR"/>
</dbReference>
<evidence type="ECO:0000313" key="5">
    <source>
        <dbReference type="EMBL" id="TKI62724.1"/>
    </source>
</evidence>
<dbReference type="RefSeq" id="WP_137065993.1">
    <property type="nucleotide sequence ID" value="NZ_CP040748.1"/>
</dbReference>
<dbReference type="InterPro" id="IPR008920">
    <property type="entry name" value="TF_FadR/GntR_C"/>
</dbReference>
<gene>
    <name evidence="5" type="ORF">FC770_10250</name>
</gene>
<dbReference type="Pfam" id="PF07729">
    <property type="entry name" value="FCD"/>
    <property type="match status" value="1"/>
</dbReference>
<dbReference type="SUPFAM" id="SSF46785">
    <property type="entry name" value="Winged helix' DNA-binding domain"/>
    <property type="match status" value="1"/>
</dbReference>
<evidence type="ECO:0000256" key="3">
    <source>
        <dbReference type="ARBA" id="ARBA00023163"/>
    </source>
</evidence>
<dbReference type="EMBL" id="SZPY01000002">
    <property type="protein sequence ID" value="TKI62724.1"/>
    <property type="molecule type" value="Genomic_DNA"/>
</dbReference>
<dbReference type="PROSITE" id="PS50949">
    <property type="entry name" value="HTH_GNTR"/>
    <property type="match status" value="1"/>
</dbReference>
<comment type="caution">
    <text evidence="5">The sequence shown here is derived from an EMBL/GenBank/DDBJ whole genome shotgun (WGS) entry which is preliminary data.</text>
</comment>
<evidence type="ECO:0000256" key="2">
    <source>
        <dbReference type="ARBA" id="ARBA00023125"/>
    </source>
</evidence>
<dbReference type="Gene3D" id="1.10.10.10">
    <property type="entry name" value="Winged helix-like DNA-binding domain superfamily/Winged helix DNA-binding domain"/>
    <property type="match status" value="1"/>
</dbReference>
<keyword evidence="6" id="KW-1185">Reference proteome</keyword>
<dbReference type="SMART" id="SM00895">
    <property type="entry name" value="FCD"/>
    <property type="match status" value="1"/>
</dbReference>
<dbReference type="Pfam" id="PF00392">
    <property type="entry name" value="GntR"/>
    <property type="match status" value="1"/>
</dbReference>
<dbReference type="PANTHER" id="PTHR43537">
    <property type="entry name" value="TRANSCRIPTIONAL REGULATOR, GNTR FAMILY"/>
    <property type="match status" value="1"/>
</dbReference>
<evidence type="ECO:0000256" key="1">
    <source>
        <dbReference type="ARBA" id="ARBA00023015"/>
    </source>
</evidence>
<keyword evidence="3" id="KW-0804">Transcription</keyword>
<accession>A0A4U2YPE6</accession>
<dbReference type="GO" id="GO:0003700">
    <property type="term" value="F:DNA-binding transcription factor activity"/>
    <property type="evidence" value="ECO:0007669"/>
    <property type="project" value="InterPro"/>
</dbReference>
<dbReference type="Gene3D" id="1.20.120.530">
    <property type="entry name" value="GntR ligand-binding domain-like"/>
    <property type="match status" value="1"/>
</dbReference>
<keyword evidence="1" id="KW-0805">Transcription regulation</keyword>
<organism evidence="5 6">
    <name type="scientific">Nocardioides jishulii</name>
    <dbReference type="NCBI Taxonomy" id="2575440"/>
    <lineage>
        <taxon>Bacteria</taxon>
        <taxon>Bacillati</taxon>
        <taxon>Actinomycetota</taxon>
        <taxon>Actinomycetes</taxon>
        <taxon>Propionibacteriales</taxon>
        <taxon>Nocardioidaceae</taxon>
        <taxon>Nocardioides</taxon>
    </lineage>
</organism>
<proteinExistence type="predicted"/>
<dbReference type="CDD" id="cd07377">
    <property type="entry name" value="WHTH_GntR"/>
    <property type="match status" value="1"/>
</dbReference>
<dbReference type="PANTHER" id="PTHR43537:SF5">
    <property type="entry name" value="UXU OPERON TRANSCRIPTIONAL REGULATOR"/>
    <property type="match status" value="1"/>
</dbReference>
<protein>
    <submittedName>
        <fullName evidence="5">FadR family transcriptional regulator</fullName>
    </submittedName>
</protein>
<dbReference type="InterPro" id="IPR036390">
    <property type="entry name" value="WH_DNA-bd_sf"/>
</dbReference>
<dbReference type="OrthoDB" id="3172099at2"/>
<dbReference type="AlphaFoldDB" id="A0A4U2YPE6"/>
<keyword evidence="2" id="KW-0238">DNA-binding</keyword>
<dbReference type="GO" id="GO:0003677">
    <property type="term" value="F:DNA binding"/>
    <property type="evidence" value="ECO:0007669"/>
    <property type="project" value="UniProtKB-KW"/>
</dbReference>
<feature type="domain" description="HTH gntR-type" evidence="4">
    <location>
        <begin position="15"/>
        <end position="85"/>
    </location>
</feature>
<dbReference type="SUPFAM" id="SSF48008">
    <property type="entry name" value="GntR ligand-binding domain-like"/>
    <property type="match status" value="1"/>
</dbReference>
<dbReference type="InterPro" id="IPR036388">
    <property type="entry name" value="WH-like_DNA-bd_sf"/>
</dbReference>
<reference evidence="5 6" key="1">
    <citation type="submission" date="2019-04" db="EMBL/GenBank/DDBJ databases">
        <authorList>
            <person name="Dong K."/>
        </authorList>
    </citation>
    <scope>NUCLEOTIDE SEQUENCE [LARGE SCALE GENOMIC DNA]</scope>
    <source>
        <strain evidence="6">dk3543</strain>
    </source>
</reference>
<dbReference type="InterPro" id="IPR011711">
    <property type="entry name" value="GntR_C"/>
</dbReference>
<dbReference type="InterPro" id="IPR000524">
    <property type="entry name" value="Tscrpt_reg_HTH_GntR"/>
</dbReference>
<evidence type="ECO:0000259" key="4">
    <source>
        <dbReference type="PROSITE" id="PS50949"/>
    </source>
</evidence>
<dbReference type="SMART" id="SM00345">
    <property type="entry name" value="HTH_GNTR"/>
    <property type="match status" value="1"/>
</dbReference>
<evidence type="ECO:0000313" key="6">
    <source>
        <dbReference type="Proteomes" id="UP000307808"/>
    </source>
</evidence>
<sequence>MSPSSTRGLAISRVRPAYQQVADQLRELVTSGALRVGDRLPVEHELAQRFGVSRPTVREALRVLASQQLVHTERGPSGGTFVSRVDVSGVSDFLETSLGLLTDGPDVTVLQMLEARDVLEVPAARLAAMRRNDEHLAELEEAINREKVMRGRHDRFAEHRHFHQVVVEAGGNVLLGMMNEPLFRVLQSQFLRPSVPDGFWSRVDHDHGLLLNAIRDRDADAAGDLMAQHLVALRDAYVD</sequence>